<dbReference type="Proteomes" id="UP001371218">
    <property type="component" value="Unassembled WGS sequence"/>
</dbReference>
<evidence type="ECO:0000313" key="2">
    <source>
        <dbReference type="EMBL" id="MEK8033743.1"/>
    </source>
</evidence>
<dbReference type="Pfam" id="PF01833">
    <property type="entry name" value="TIG"/>
    <property type="match status" value="2"/>
</dbReference>
<evidence type="ECO:0000313" key="3">
    <source>
        <dbReference type="Proteomes" id="UP001371218"/>
    </source>
</evidence>
<feature type="domain" description="IPT/TIG" evidence="1">
    <location>
        <begin position="144"/>
        <end position="212"/>
    </location>
</feature>
<dbReference type="RefSeq" id="WP_341428168.1">
    <property type="nucleotide sequence ID" value="NZ_JBBUTG010000021.1"/>
</dbReference>
<feature type="domain" description="IPT/TIG" evidence="1">
    <location>
        <begin position="60"/>
        <end position="135"/>
    </location>
</feature>
<evidence type="ECO:0000259" key="1">
    <source>
        <dbReference type="Pfam" id="PF01833"/>
    </source>
</evidence>
<dbReference type="InterPro" id="IPR006530">
    <property type="entry name" value="YD"/>
</dbReference>
<dbReference type="NCBIfam" id="TIGR01643">
    <property type="entry name" value="YD_repeat_2x"/>
    <property type="match status" value="1"/>
</dbReference>
<protein>
    <submittedName>
        <fullName evidence="2">IPT/TIG domain-containing protein</fullName>
    </submittedName>
</protein>
<dbReference type="Gene3D" id="2.60.40.10">
    <property type="entry name" value="Immunoglobulins"/>
    <property type="match status" value="2"/>
</dbReference>
<dbReference type="Pfam" id="PF05593">
    <property type="entry name" value="RHS_repeat"/>
    <property type="match status" value="1"/>
</dbReference>
<accession>A0ABU9BUU0</accession>
<comment type="caution">
    <text evidence="2">The sequence shown here is derived from an EMBL/GenBank/DDBJ whole genome shotgun (WGS) entry which is preliminary data.</text>
</comment>
<sequence length="565" mass="58563">MSLALLLCSAAAYAGVSNVYDELGRLVQVVAPDGDSVQYKYDAVGNITEVKRYPANVLALTEFTPNAGPSGTAVTIYGSGFSTVAAENTVKFNGKAATVQSATANKLVVKVPAGATTGRITVSNSKGQVTSATDFVTGADRPIPVITSITPNIGKPADVVTIAGNNFQIGVVDNAVSFGNGPAQIVSDADSPSPTLLKSKVPPGAPSGPITVATRFGKSGKSADFFAVPGVHLVSDIEYKSRAVLDSVAVPLAISTQGKKALVIFDANPGQYLSLVTSGGTFASSATIEVYRPDGVLAESSSSVSASGVVDFTKPLTAYGTYTLVFIPKPTETGAINLSLVANVQGALTIDDPSPTLATLKAGQNARYTFNGVTGKNLQLLLTNNTLDDGNTGTNNYTYVYVYKPDGSILTSAYQYTSDRAGFLLSLPALPGDGAYSVLVRPDGFDEGQIKLHLRTANSGTALATDATVTTVNVADQELGYYSFTGVAGRGYGLAVKDLVFTPGVNSPSLYAYLYKPDGTYVTSCNFSSAGDCDFAASNFTVDGKYGLVFVPRYQNSVSFKVQLG</sequence>
<dbReference type="InterPro" id="IPR014756">
    <property type="entry name" value="Ig_E-set"/>
</dbReference>
<feature type="non-terminal residue" evidence="2">
    <location>
        <position position="565"/>
    </location>
</feature>
<organism evidence="2 3">
    <name type="scientific">Ideonella lacteola</name>
    <dbReference type="NCBI Taxonomy" id="2984193"/>
    <lineage>
        <taxon>Bacteria</taxon>
        <taxon>Pseudomonadati</taxon>
        <taxon>Pseudomonadota</taxon>
        <taxon>Betaproteobacteria</taxon>
        <taxon>Burkholderiales</taxon>
        <taxon>Sphaerotilaceae</taxon>
        <taxon>Ideonella</taxon>
    </lineage>
</organism>
<reference evidence="2 3" key="1">
    <citation type="submission" date="2024-04" db="EMBL/GenBank/DDBJ databases">
        <title>Novel species of the genus Ideonella isolated from streams.</title>
        <authorList>
            <person name="Lu H."/>
        </authorList>
    </citation>
    <scope>NUCLEOTIDE SEQUENCE [LARGE SCALE GENOMIC DNA]</scope>
    <source>
        <strain evidence="2 3">DXS29W</strain>
    </source>
</reference>
<proteinExistence type="predicted"/>
<gene>
    <name evidence="2" type="ORF">AACH06_23215</name>
</gene>
<dbReference type="InterPro" id="IPR013783">
    <property type="entry name" value="Ig-like_fold"/>
</dbReference>
<dbReference type="SUPFAM" id="SSF81296">
    <property type="entry name" value="E set domains"/>
    <property type="match status" value="2"/>
</dbReference>
<keyword evidence="3" id="KW-1185">Reference proteome</keyword>
<dbReference type="EMBL" id="JBBUTG010000021">
    <property type="protein sequence ID" value="MEK8033743.1"/>
    <property type="molecule type" value="Genomic_DNA"/>
</dbReference>
<name>A0ABU9BUU0_9BURK</name>
<dbReference type="InterPro" id="IPR031325">
    <property type="entry name" value="RHS_repeat"/>
</dbReference>
<dbReference type="InterPro" id="IPR002909">
    <property type="entry name" value="IPT_dom"/>
</dbReference>